<evidence type="ECO:0000313" key="1">
    <source>
        <dbReference type="EMBL" id="CAL0327688.1"/>
    </source>
</evidence>
<protein>
    <submittedName>
        <fullName evidence="1">Uncharacterized protein</fullName>
    </submittedName>
</protein>
<reference evidence="1 2" key="1">
    <citation type="submission" date="2024-03" db="EMBL/GenBank/DDBJ databases">
        <authorList>
            <person name="Martinez-Hernandez J."/>
        </authorList>
    </citation>
    <scope>NUCLEOTIDE SEQUENCE [LARGE SCALE GENOMIC DNA]</scope>
</reference>
<evidence type="ECO:0000313" key="2">
    <source>
        <dbReference type="Proteomes" id="UP001497480"/>
    </source>
</evidence>
<dbReference type="AlphaFoldDB" id="A0AAV1Y3F9"/>
<sequence>MCRLKDDVLGSYQWFQVFEDLLEKVIDLLLMMSMDIWSNKMNTMHANYYFIMGI</sequence>
<dbReference type="Proteomes" id="UP001497480">
    <property type="component" value="Unassembled WGS sequence"/>
</dbReference>
<proteinExistence type="predicted"/>
<keyword evidence="2" id="KW-1185">Reference proteome</keyword>
<comment type="caution">
    <text evidence="1">The sequence shown here is derived from an EMBL/GenBank/DDBJ whole genome shotgun (WGS) entry which is preliminary data.</text>
</comment>
<dbReference type="EMBL" id="CAXHTB010000020">
    <property type="protein sequence ID" value="CAL0327688.1"/>
    <property type="molecule type" value="Genomic_DNA"/>
</dbReference>
<gene>
    <name evidence="1" type="ORF">LLUT_LOCUS28748</name>
</gene>
<organism evidence="1 2">
    <name type="scientific">Lupinus luteus</name>
    <name type="common">European yellow lupine</name>
    <dbReference type="NCBI Taxonomy" id="3873"/>
    <lineage>
        <taxon>Eukaryota</taxon>
        <taxon>Viridiplantae</taxon>
        <taxon>Streptophyta</taxon>
        <taxon>Embryophyta</taxon>
        <taxon>Tracheophyta</taxon>
        <taxon>Spermatophyta</taxon>
        <taxon>Magnoliopsida</taxon>
        <taxon>eudicotyledons</taxon>
        <taxon>Gunneridae</taxon>
        <taxon>Pentapetalae</taxon>
        <taxon>rosids</taxon>
        <taxon>fabids</taxon>
        <taxon>Fabales</taxon>
        <taxon>Fabaceae</taxon>
        <taxon>Papilionoideae</taxon>
        <taxon>50 kb inversion clade</taxon>
        <taxon>genistoids sensu lato</taxon>
        <taxon>core genistoids</taxon>
        <taxon>Genisteae</taxon>
        <taxon>Lupinus</taxon>
    </lineage>
</organism>
<accession>A0AAV1Y3F9</accession>
<name>A0AAV1Y3F9_LUPLU</name>